<dbReference type="GO" id="GO:0031499">
    <property type="term" value="C:TRAMP complex"/>
    <property type="evidence" value="ECO:0007669"/>
    <property type="project" value="TreeGrafter"/>
</dbReference>
<dbReference type="GO" id="GO:0005730">
    <property type="term" value="C:nucleolus"/>
    <property type="evidence" value="ECO:0007669"/>
    <property type="project" value="TreeGrafter"/>
</dbReference>
<dbReference type="Gene3D" id="3.30.460.10">
    <property type="entry name" value="Beta Polymerase, domain 2"/>
    <property type="match status" value="1"/>
</dbReference>
<dbReference type="GO" id="GO:1990817">
    <property type="term" value="F:poly(A) RNA polymerase activity"/>
    <property type="evidence" value="ECO:0007669"/>
    <property type="project" value="InterPro"/>
</dbReference>
<dbReference type="Proteomes" id="UP000245764">
    <property type="component" value="Chromosome 6"/>
</dbReference>
<dbReference type="PANTHER" id="PTHR23092:SF15">
    <property type="entry name" value="INACTIVE NON-CANONICAL POLY(A) RNA POLYMERASE PROTEIN TRF4-2-RELATED"/>
    <property type="match status" value="1"/>
</dbReference>
<dbReference type="EMBL" id="LT854258">
    <property type="protein sequence ID" value="SMR53516.1"/>
    <property type="molecule type" value="Genomic_DNA"/>
</dbReference>
<feature type="compositionally biased region" description="Acidic residues" evidence="1">
    <location>
        <begin position="686"/>
        <end position="699"/>
    </location>
</feature>
<accession>A0A2H1GIW1</accession>
<reference evidence="4" key="1">
    <citation type="submission" date="2017-05" db="EMBL/GenBank/DDBJ databases">
        <authorList>
            <person name="Song R."/>
            <person name="Chenine A.L."/>
            <person name="Ruprecht R.M."/>
        </authorList>
    </citation>
    <scope>NUCLEOTIDE SEQUENCE [LARGE SCALE GENOMIC DNA]</scope>
</reference>
<evidence type="ECO:0000259" key="2">
    <source>
        <dbReference type="Pfam" id="PF22600"/>
    </source>
</evidence>
<dbReference type="GO" id="GO:0043634">
    <property type="term" value="P:polyadenylation-dependent ncRNA catabolic process"/>
    <property type="evidence" value="ECO:0007669"/>
    <property type="project" value="TreeGrafter"/>
</dbReference>
<dbReference type="GO" id="GO:0031123">
    <property type="term" value="P:RNA 3'-end processing"/>
    <property type="evidence" value="ECO:0007669"/>
    <property type="project" value="TreeGrafter"/>
</dbReference>
<feature type="region of interest" description="Disordered" evidence="1">
    <location>
        <begin position="65"/>
        <end position="104"/>
    </location>
</feature>
<organism evidence="3 4">
    <name type="scientific">Zymoseptoria tritici ST99CH_1E4</name>
    <dbReference type="NCBI Taxonomy" id="1276532"/>
    <lineage>
        <taxon>Eukaryota</taxon>
        <taxon>Fungi</taxon>
        <taxon>Dikarya</taxon>
        <taxon>Ascomycota</taxon>
        <taxon>Pezizomycotina</taxon>
        <taxon>Dothideomycetes</taxon>
        <taxon>Dothideomycetidae</taxon>
        <taxon>Mycosphaerellales</taxon>
        <taxon>Mycosphaerellaceae</taxon>
        <taxon>Zymoseptoria</taxon>
    </lineage>
</organism>
<sequence length="705" mass="79342">MQCPRLVSRAACRAQNAYNPTLALRSAFSTSLRQRQSEVDDALSSAVNEALGVISPPRIVRIPLGGRPSANKWKAKRKSDKTARREDEEEKKKNSANVVHEATQQDEQIPFVEKVVDQSEDQFGYSSLRWRKTIIAIRDKLKAPGPRTEEWQAELKHMCDYKPSTIQPMSPAGLNPAYPWVAKLYKSTESMTGTEYLSEEIRLFAEWIQSTPAELAAREAATSEVIDTIKQHLEMYSKPNDLSLELFGSSASGLALPTSDIDLRIHNPTTPNMAPRFLASTLRRLKRHLLEDHRYDDIQSHGEAYPMLEFRHIATGIHIQLVAGNDAQPQVNVVQRLTEETPNLKPLFHLLRVTLDMRGLVEVFYGGIGSYGLLVALAAALHRHPTIRHASLGEQFLYLLQFYGVDLDTSRTALTLSSTTFPSGRSKFFLKHDNEPAELRFFSRLAHSRNDLLRAGQWKMCHRSPAMPWLLCLQDPADPSNDLGRKSFAIKHVKHTLYTLKLHVRYLVRVRDEGGNVGGGRKLVMLRKVVGNCEGVYRWKRERLEGVGREVLAGKTMGEVVEGMRGRGVLGLGMRGRGVLGLGMRRKVVVGEGEGVAVKVAVKLEEAEGEERREGQREPADRVRVKRRRKAGPMIRMVGSGNGRLSVDRRAGLLEGDGRGEVLEDFERRMLEARDEEVVSVKTTEVEGEEEEQVLEEQWTEVMGR</sequence>
<feature type="region of interest" description="Disordered" evidence="1">
    <location>
        <begin position="680"/>
        <end position="705"/>
    </location>
</feature>
<dbReference type="SUPFAM" id="SSF81631">
    <property type="entry name" value="PAP/OAS1 substrate-binding domain"/>
    <property type="match status" value="1"/>
</dbReference>
<feature type="compositionally biased region" description="Basic and acidic residues" evidence="1">
    <location>
        <begin position="80"/>
        <end position="93"/>
    </location>
</feature>
<dbReference type="InterPro" id="IPR045862">
    <property type="entry name" value="Trf4-like"/>
</dbReference>
<evidence type="ECO:0000313" key="4">
    <source>
        <dbReference type="Proteomes" id="UP000245764"/>
    </source>
</evidence>
<feature type="domain" description="Poly(A) RNA polymerase mitochondrial-like central palm" evidence="2">
    <location>
        <begin position="197"/>
        <end position="326"/>
    </location>
</feature>
<dbReference type="GO" id="GO:0010605">
    <property type="term" value="P:negative regulation of macromolecule metabolic process"/>
    <property type="evidence" value="ECO:0007669"/>
    <property type="project" value="UniProtKB-ARBA"/>
</dbReference>
<evidence type="ECO:0000313" key="3">
    <source>
        <dbReference type="EMBL" id="SMR53516.1"/>
    </source>
</evidence>
<dbReference type="PANTHER" id="PTHR23092">
    <property type="entry name" value="POLY(A) RNA POLYMERASE"/>
    <property type="match status" value="1"/>
</dbReference>
<dbReference type="Gene3D" id="1.10.1410.10">
    <property type="match status" value="1"/>
</dbReference>
<proteinExistence type="predicted"/>
<dbReference type="Pfam" id="PF22600">
    <property type="entry name" value="MTPAP-like_central"/>
    <property type="match status" value="1"/>
</dbReference>
<evidence type="ECO:0000256" key="1">
    <source>
        <dbReference type="SAM" id="MobiDB-lite"/>
    </source>
</evidence>
<gene>
    <name evidence="3" type="ORF">ZT1E4_G6616</name>
</gene>
<dbReference type="InterPro" id="IPR043519">
    <property type="entry name" value="NT_sf"/>
</dbReference>
<dbReference type="SUPFAM" id="SSF81301">
    <property type="entry name" value="Nucleotidyltransferase"/>
    <property type="match status" value="1"/>
</dbReference>
<dbReference type="GO" id="GO:0003729">
    <property type="term" value="F:mRNA binding"/>
    <property type="evidence" value="ECO:0007669"/>
    <property type="project" value="TreeGrafter"/>
</dbReference>
<dbReference type="InterPro" id="IPR054708">
    <property type="entry name" value="MTPAP-like_central"/>
</dbReference>
<dbReference type="CDD" id="cd05402">
    <property type="entry name" value="NT_PAP_TUTase"/>
    <property type="match status" value="1"/>
</dbReference>
<dbReference type="AlphaFoldDB" id="A0A2H1GIW1"/>
<protein>
    <recommendedName>
        <fullName evidence="2">Poly(A) RNA polymerase mitochondrial-like central palm domain-containing protein</fullName>
    </recommendedName>
</protein>
<name>A0A2H1GIW1_ZYMTR</name>